<reference evidence="1" key="1">
    <citation type="submission" date="2020-01" db="EMBL/GenBank/DDBJ databases">
        <title>Development of genomics and gene disruption for Polysphondylium violaceum indicates a role for the polyketide synthase stlB in stalk morphogenesis.</title>
        <authorList>
            <person name="Narita B."/>
            <person name="Kawabe Y."/>
            <person name="Kin K."/>
            <person name="Saito T."/>
            <person name="Gibbs R."/>
            <person name="Kuspa A."/>
            <person name="Muzny D."/>
            <person name="Queller D."/>
            <person name="Richards S."/>
            <person name="Strassman J."/>
            <person name="Sucgang R."/>
            <person name="Worley K."/>
            <person name="Schaap P."/>
        </authorList>
    </citation>
    <scope>NUCLEOTIDE SEQUENCE</scope>
    <source>
        <strain evidence="1">QSvi11</strain>
    </source>
</reference>
<dbReference type="SUPFAM" id="SSF48403">
    <property type="entry name" value="Ankyrin repeat"/>
    <property type="match status" value="1"/>
</dbReference>
<keyword evidence="2" id="KW-1185">Reference proteome</keyword>
<dbReference type="InterPro" id="IPR052050">
    <property type="entry name" value="SecEffector_AnkRepeat"/>
</dbReference>
<organism evidence="1 2">
    <name type="scientific">Polysphondylium violaceum</name>
    <dbReference type="NCBI Taxonomy" id="133409"/>
    <lineage>
        <taxon>Eukaryota</taxon>
        <taxon>Amoebozoa</taxon>
        <taxon>Evosea</taxon>
        <taxon>Eumycetozoa</taxon>
        <taxon>Dictyostelia</taxon>
        <taxon>Dictyosteliales</taxon>
        <taxon>Dictyosteliaceae</taxon>
        <taxon>Polysphondylium</taxon>
    </lineage>
</organism>
<accession>A0A8J4Q6H5</accession>
<dbReference type="PANTHER" id="PTHR46586">
    <property type="entry name" value="ANKYRIN REPEAT-CONTAINING PROTEIN"/>
    <property type="match status" value="1"/>
</dbReference>
<comment type="caution">
    <text evidence="1">The sequence shown here is derived from an EMBL/GenBank/DDBJ whole genome shotgun (WGS) entry which is preliminary data.</text>
</comment>
<proteinExistence type="predicted"/>
<sequence length="639" mass="75961">MISIVIFEVAIKNNNLQVVNYFIHINNNNNNNNNNQTFKFQTKDYDLIFKYSCKHKNIQLFKDIYQSLDPQLEKKKITTKDGIHYLINDGNLELLKFYLNHYKESDEQSDEQVTQLLYYSASSKHLEIFQFIVEFFSAQKLFSSDITFVSHNNLEMLQYFLTLFKDEQDQQLSKQIVKCAIGYGDLKVLDYLYNSKDHSIYLAKYILLSGKLDLIKYFSKKLVYPTIDLERVLQCIINQEEIQESQENTNNKILIKSEDIKFLVELGCTFTSDNYLNLFIICCSRNLYQAIIYLNLPLFKPNSQIFMVLIMKYPNQCLDIIKFLFSDRQKFPSRHLFFDMVRCSIKYNSFQVFEYLSQYFGLSYYSTTNIDQDNNHDNEQYIFDQDDQDIVEQDNHSMEEDDNDFDDDDDDKEFKESPDKIDINLFYDRAIKYNQLEILELLDKKYRNQISKKYIKGNNNIEIIRYLVNNQHICNSQTIEYAIIHQNYKAIQYLSSMIQSTLSINYLITSIKYNSFTIFKHLLDTFFNTSIIESLFQQQQDIKQKFLKCFIPSSSSTSSNNQITIVMIEYFYKFIKHIEYFQFIFDEMIKELGQSNNISLQLLQFLTETVGCHVDKNHIQLSLESTNTIIINFLKSKLK</sequence>
<evidence type="ECO:0000313" key="2">
    <source>
        <dbReference type="Proteomes" id="UP000695562"/>
    </source>
</evidence>
<dbReference type="InterPro" id="IPR036770">
    <property type="entry name" value="Ankyrin_rpt-contain_sf"/>
</dbReference>
<dbReference type="PANTHER" id="PTHR46586:SF5">
    <property type="match status" value="1"/>
</dbReference>
<gene>
    <name evidence="1" type="ORF">CYY_003720</name>
</gene>
<name>A0A8J4Q6H5_9MYCE</name>
<protein>
    <recommendedName>
        <fullName evidence="3">Ankyrin repeat-containing protein</fullName>
    </recommendedName>
</protein>
<dbReference type="Gene3D" id="1.25.40.20">
    <property type="entry name" value="Ankyrin repeat-containing domain"/>
    <property type="match status" value="1"/>
</dbReference>
<dbReference type="Proteomes" id="UP000695562">
    <property type="component" value="Unassembled WGS sequence"/>
</dbReference>
<evidence type="ECO:0008006" key="3">
    <source>
        <dbReference type="Google" id="ProtNLM"/>
    </source>
</evidence>
<dbReference type="EMBL" id="AJWJ01000120">
    <property type="protein sequence ID" value="KAF2074981.1"/>
    <property type="molecule type" value="Genomic_DNA"/>
</dbReference>
<evidence type="ECO:0000313" key="1">
    <source>
        <dbReference type="EMBL" id="KAF2074981.1"/>
    </source>
</evidence>
<dbReference type="AlphaFoldDB" id="A0A8J4Q6H5"/>